<gene>
    <name evidence="2" type="ORF">HO133_009016</name>
</gene>
<comment type="caution">
    <text evidence="2">The sequence shown here is derived from an EMBL/GenBank/DDBJ whole genome shotgun (WGS) entry which is preliminary data.</text>
</comment>
<reference evidence="2 3" key="1">
    <citation type="journal article" date="2020" name="Genomics">
        <title>Complete, high-quality genomes from long-read metagenomic sequencing of two wolf lichen thalli reveals enigmatic genome architecture.</title>
        <authorList>
            <person name="McKenzie S.K."/>
            <person name="Walston R.F."/>
            <person name="Allen J.L."/>
        </authorList>
    </citation>
    <scope>NUCLEOTIDE SEQUENCE [LARGE SCALE GENOMIC DNA]</scope>
    <source>
        <strain evidence="2">WasteWater1</strain>
    </source>
</reference>
<accession>A0A8H6CMJ7</accession>
<name>A0A8H6CMJ7_9LECA</name>
<dbReference type="GeneID" id="59337411"/>
<sequence length="286" mass="34311">MEVSSASHQQRPFPFMSLPLELRRKVYYFAVSRTRPIKLRINYHGLATTDSLGPGRVRMYTNQDFRMLETNIEFRKELSDALYAKSTFDLSLWWQETEKGTRLFQIDPRRIRICRLFIHNLANTIYTPHRDVWGGAFPLYWHHHLRAFVATLVFNGHQIESMLVECEEQDSNWLLECLRPMAMLRNFNLVHFRSCRREVHPYFRFLEAYMMSDRDVPFRDWQGFRKQTEPWRPHFLSEEARRVPPPRSTDMTDEGVTKSKEEMEATARTLYAILQIEDEMRPQQDL</sequence>
<evidence type="ECO:0000256" key="1">
    <source>
        <dbReference type="SAM" id="MobiDB-lite"/>
    </source>
</evidence>
<feature type="region of interest" description="Disordered" evidence="1">
    <location>
        <begin position="239"/>
        <end position="260"/>
    </location>
</feature>
<dbReference type="Proteomes" id="UP000593566">
    <property type="component" value="Unassembled WGS sequence"/>
</dbReference>
<dbReference type="EMBL" id="JACCJB010000006">
    <property type="protein sequence ID" value="KAF6226150.1"/>
    <property type="molecule type" value="Genomic_DNA"/>
</dbReference>
<evidence type="ECO:0000313" key="2">
    <source>
        <dbReference type="EMBL" id="KAF6226150.1"/>
    </source>
</evidence>
<organism evidence="2 3">
    <name type="scientific">Letharia lupina</name>
    <dbReference type="NCBI Taxonomy" id="560253"/>
    <lineage>
        <taxon>Eukaryota</taxon>
        <taxon>Fungi</taxon>
        <taxon>Dikarya</taxon>
        <taxon>Ascomycota</taxon>
        <taxon>Pezizomycotina</taxon>
        <taxon>Lecanoromycetes</taxon>
        <taxon>OSLEUM clade</taxon>
        <taxon>Lecanoromycetidae</taxon>
        <taxon>Lecanorales</taxon>
        <taxon>Lecanorineae</taxon>
        <taxon>Parmeliaceae</taxon>
        <taxon>Letharia</taxon>
    </lineage>
</organism>
<dbReference type="AlphaFoldDB" id="A0A8H6CMJ7"/>
<evidence type="ECO:0000313" key="3">
    <source>
        <dbReference type="Proteomes" id="UP000593566"/>
    </source>
</evidence>
<keyword evidence="3" id="KW-1185">Reference proteome</keyword>
<dbReference type="RefSeq" id="XP_037154703.1">
    <property type="nucleotide sequence ID" value="XM_037299877.1"/>
</dbReference>
<proteinExistence type="predicted"/>
<protein>
    <submittedName>
        <fullName evidence="2">Uncharacterized protein</fullName>
    </submittedName>
</protein>